<dbReference type="InterPro" id="IPR033742">
    <property type="entry name" value="IQSEC_PH"/>
</dbReference>
<dbReference type="InterPro" id="IPR035999">
    <property type="entry name" value="Sec7_dom_sf"/>
</dbReference>
<evidence type="ECO:0000259" key="7">
    <source>
        <dbReference type="PROSITE" id="PS50190"/>
    </source>
</evidence>
<evidence type="ECO:0000256" key="2">
    <source>
        <dbReference type="ARBA" id="ARBA00006248"/>
    </source>
</evidence>
<dbReference type="Gene3D" id="2.30.29.30">
    <property type="entry name" value="Pleckstrin-homology domain (PH domain)/Phosphotyrosine-binding domain (PTB)"/>
    <property type="match status" value="1"/>
</dbReference>
<evidence type="ECO:0000313" key="8">
    <source>
        <dbReference type="EMBL" id="KAK3518098.1"/>
    </source>
</evidence>
<keyword evidence="3" id="KW-0963">Cytoplasm</keyword>
<comment type="subcellular location">
    <subcellularLocation>
        <location evidence="1">Cytoplasm</location>
    </subcellularLocation>
</comment>
<evidence type="ECO:0000313" key="9">
    <source>
        <dbReference type="Proteomes" id="UP001274896"/>
    </source>
</evidence>
<protein>
    <recommendedName>
        <fullName evidence="7">SEC7 domain-containing protein</fullName>
    </recommendedName>
</protein>
<dbReference type="SUPFAM" id="SSF50729">
    <property type="entry name" value="PH domain-like"/>
    <property type="match status" value="1"/>
</dbReference>
<feature type="compositionally biased region" description="Pro residues" evidence="6">
    <location>
        <begin position="499"/>
        <end position="519"/>
    </location>
</feature>
<dbReference type="InterPro" id="IPR023394">
    <property type="entry name" value="Sec7_C_sf"/>
</dbReference>
<comment type="caution">
    <text evidence="8">The sequence shown here is derived from an EMBL/GenBank/DDBJ whole genome shotgun (WGS) entry which is preliminary data.</text>
</comment>
<evidence type="ECO:0000256" key="3">
    <source>
        <dbReference type="ARBA" id="ARBA00022490"/>
    </source>
</evidence>
<feature type="region of interest" description="Disordered" evidence="6">
    <location>
        <begin position="475"/>
        <end position="534"/>
    </location>
</feature>
<feature type="compositionally biased region" description="Polar residues" evidence="6">
    <location>
        <begin position="314"/>
        <end position="335"/>
    </location>
</feature>
<dbReference type="GO" id="GO:0032012">
    <property type="term" value="P:regulation of ARF protein signal transduction"/>
    <property type="evidence" value="ECO:0007669"/>
    <property type="project" value="InterPro"/>
</dbReference>
<dbReference type="PANTHER" id="PTHR10663:SF318">
    <property type="entry name" value="IQ MOTIF AND SEC7 DOMAIN-CONTAINING PROTEIN 3"/>
    <property type="match status" value="1"/>
</dbReference>
<sequence>MLATQIVQPDGRGHELRKGGIPIILLKIFCVVDEMDFSGMELDEALRKFQAHIRVQGEAQKVERLIEAFSQRYCMCNPDVVQQFHNPDTIFILAFAIILLNTDMYSPNIKPDRKMMLEDFIRNLRGVDDGADIPRDMVVGIYERIQQRELRSNEDHVTYVTKVEQSIVGMKTVLSVPHRRLVCCSRLFEVTDINKPQKQASHQREVFLFNDLIVILKLCPKKKSSAAYTFCKAMGLLGMQFHLFENEYYPHAITIVSPVSGSDKKQVLNFCAQSSEELLKFVEDLKESIAEVTEMEQIRIEWELEKQQGAKTLPSKSNGTQLELRGRQSSPSGTQEYTEVQCMGIPTLSGHMWPSGCWLIVFSYGLSKTSVRFWAVLFLDARGKNEADTAQQSGHSAVEVSIHNRLQTYQLSAVPTPGSAALLNQRGELCQAPCASPVPSYPHQRPDTLIQCQQIVKVIVLDKGGHGHVEALLGQSPTHQLISSPDGGGAQREKDGSQPPLPPPPPPYNHPHQYIPPDPRLTLHRTLSGSRSIV</sequence>
<evidence type="ECO:0000256" key="1">
    <source>
        <dbReference type="ARBA" id="ARBA00004496"/>
    </source>
</evidence>
<dbReference type="Proteomes" id="UP001274896">
    <property type="component" value="Unassembled WGS sequence"/>
</dbReference>
<dbReference type="EMBL" id="JAUCMX010000018">
    <property type="protein sequence ID" value="KAK3518098.1"/>
    <property type="molecule type" value="Genomic_DNA"/>
</dbReference>
<evidence type="ECO:0000256" key="4">
    <source>
        <dbReference type="ARBA" id="ARBA00022553"/>
    </source>
</evidence>
<gene>
    <name evidence="8" type="ORF">QTP70_033318</name>
</gene>
<dbReference type="PROSITE" id="PS50190">
    <property type="entry name" value="SEC7"/>
    <property type="match status" value="1"/>
</dbReference>
<dbReference type="InterPro" id="IPR000904">
    <property type="entry name" value="Sec7_dom"/>
</dbReference>
<keyword evidence="4" id="KW-0597">Phosphoprotein</keyword>
<dbReference type="SUPFAM" id="SSF48425">
    <property type="entry name" value="Sec7 domain"/>
    <property type="match status" value="1"/>
</dbReference>
<dbReference type="AlphaFoldDB" id="A0AAE0QE00"/>
<feature type="domain" description="SEC7" evidence="7">
    <location>
        <begin position="13"/>
        <end position="148"/>
    </location>
</feature>
<name>A0AAE0QE00_9TELE</name>
<dbReference type="Pfam" id="PF16453">
    <property type="entry name" value="IQ_SEC7_PH"/>
    <property type="match status" value="1"/>
</dbReference>
<keyword evidence="9" id="KW-1185">Reference proteome</keyword>
<dbReference type="FunFam" id="1.10.1000.11:FF:000001">
    <property type="entry name" value="IQ motif and SEC7 domain-containing protein 1"/>
    <property type="match status" value="1"/>
</dbReference>
<dbReference type="GO" id="GO:0005085">
    <property type="term" value="F:guanyl-nucleotide exchange factor activity"/>
    <property type="evidence" value="ECO:0007669"/>
    <property type="project" value="InterPro"/>
</dbReference>
<dbReference type="GO" id="GO:0030036">
    <property type="term" value="P:actin cytoskeleton organization"/>
    <property type="evidence" value="ECO:0007669"/>
    <property type="project" value="TreeGrafter"/>
</dbReference>
<feature type="region of interest" description="Disordered" evidence="6">
    <location>
        <begin position="312"/>
        <end position="335"/>
    </location>
</feature>
<dbReference type="FunFam" id="2.30.29.30:FF:000096">
    <property type="entry name" value="IQ motif and SEC7 domain-containing protein 3"/>
    <property type="match status" value="1"/>
</dbReference>
<comment type="similarity">
    <text evidence="2">Belongs to the BRAG family.</text>
</comment>
<dbReference type="Pfam" id="PF01369">
    <property type="entry name" value="Sec7"/>
    <property type="match status" value="1"/>
</dbReference>
<dbReference type="SMART" id="SM00222">
    <property type="entry name" value="Sec7"/>
    <property type="match status" value="1"/>
</dbReference>
<dbReference type="PANTHER" id="PTHR10663">
    <property type="entry name" value="GUANYL-NUCLEOTIDE EXCHANGE FACTOR"/>
    <property type="match status" value="1"/>
</dbReference>
<proteinExistence type="inferred from homology"/>
<dbReference type="CDD" id="cd00171">
    <property type="entry name" value="Sec7"/>
    <property type="match status" value="1"/>
</dbReference>
<accession>A0AAE0QE00</accession>
<evidence type="ECO:0000256" key="6">
    <source>
        <dbReference type="SAM" id="MobiDB-lite"/>
    </source>
</evidence>
<dbReference type="CDD" id="cd13318">
    <property type="entry name" value="PH_IQSEC"/>
    <property type="match status" value="1"/>
</dbReference>
<dbReference type="InterPro" id="IPR011993">
    <property type="entry name" value="PH-like_dom_sf"/>
</dbReference>
<keyword evidence="5" id="KW-0175">Coiled coil</keyword>
<reference evidence="8" key="1">
    <citation type="submission" date="2023-06" db="EMBL/GenBank/DDBJ databases">
        <title>Male Hemibagrus guttatus genome.</title>
        <authorList>
            <person name="Bian C."/>
        </authorList>
    </citation>
    <scope>NUCLEOTIDE SEQUENCE</scope>
    <source>
        <strain evidence="8">Male_cb2023</strain>
        <tissue evidence="8">Muscle</tissue>
    </source>
</reference>
<organism evidence="8 9">
    <name type="scientific">Hemibagrus guttatus</name>
    <dbReference type="NCBI Taxonomy" id="175788"/>
    <lineage>
        <taxon>Eukaryota</taxon>
        <taxon>Metazoa</taxon>
        <taxon>Chordata</taxon>
        <taxon>Craniata</taxon>
        <taxon>Vertebrata</taxon>
        <taxon>Euteleostomi</taxon>
        <taxon>Actinopterygii</taxon>
        <taxon>Neopterygii</taxon>
        <taxon>Teleostei</taxon>
        <taxon>Ostariophysi</taxon>
        <taxon>Siluriformes</taxon>
        <taxon>Bagridae</taxon>
        <taxon>Hemibagrus</taxon>
    </lineage>
</organism>
<feature type="compositionally biased region" description="Polar residues" evidence="6">
    <location>
        <begin position="525"/>
        <end position="534"/>
    </location>
</feature>
<evidence type="ECO:0000256" key="5">
    <source>
        <dbReference type="ARBA" id="ARBA00023054"/>
    </source>
</evidence>
<dbReference type="Gene3D" id="1.10.1000.11">
    <property type="entry name" value="Arf Nucleotide-binding Site Opener,domain 2"/>
    <property type="match status" value="1"/>
</dbReference>
<dbReference type="GO" id="GO:0005737">
    <property type="term" value="C:cytoplasm"/>
    <property type="evidence" value="ECO:0007669"/>
    <property type="project" value="UniProtKB-SubCell"/>
</dbReference>